<accession>A0A0F9CV61</accession>
<gene>
    <name evidence="1" type="ORF">LCGC14_2564790</name>
</gene>
<sequence length="158" mass="17780">MDRAELLATRGGIMFNELDKYLADRGVHGGKYLSGHNRTDGQQEREFINLDRAQRFQWSGNAYAAETLKPLLDFAEMGVDPDPLSFPDASSAAVKLKEYGYQAWAALRLLLAIAGEPGICKGCGRPIFWIQRKPYSTAGVIHFVDCPKRDDFRKKKKQ</sequence>
<proteinExistence type="predicted"/>
<organism evidence="1">
    <name type="scientific">marine sediment metagenome</name>
    <dbReference type="NCBI Taxonomy" id="412755"/>
    <lineage>
        <taxon>unclassified sequences</taxon>
        <taxon>metagenomes</taxon>
        <taxon>ecological metagenomes</taxon>
    </lineage>
</organism>
<dbReference type="EMBL" id="LAZR01042436">
    <property type="protein sequence ID" value="KKL09546.1"/>
    <property type="molecule type" value="Genomic_DNA"/>
</dbReference>
<evidence type="ECO:0000313" key="1">
    <source>
        <dbReference type="EMBL" id="KKL09546.1"/>
    </source>
</evidence>
<name>A0A0F9CV61_9ZZZZ</name>
<reference evidence="1" key="1">
    <citation type="journal article" date="2015" name="Nature">
        <title>Complex archaea that bridge the gap between prokaryotes and eukaryotes.</title>
        <authorList>
            <person name="Spang A."/>
            <person name="Saw J.H."/>
            <person name="Jorgensen S.L."/>
            <person name="Zaremba-Niedzwiedzka K."/>
            <person name="Martijn J."/>
            <person name="Lind A.E."/>
            <person name="van Eijk R."/>
            <person name="Schleper C."/>
            <person name="Guy L."/>
            <person name="Ettema T.J."/>
        </authorList>
    </citation>
    <scope>NUCLEOTIDE SEQUENCE</scope>
</reference>
<comment type="caution">
    <text evidence="1">The sequence shown here is derived from an EMBL/GenBank/DDBJ whole genome shotgun (WGS) entry which is preliminary data.</text>
</comment>
<protein>
    <submittedName>
        <fullName evidence="1">Uncharacterized protein</fullName>
    </submittedName>
</protein>
<dbReference type="AlphaFoldDB" id="A0A0F9CV61"/>